<dbReference type="Proteomes" id="UP000323454">
    <property type="component" value="Unassembled WGS sequence"/>
</dbReference>
<name>A0A5B2XF39_9PSEU</name>
<feature type="compositionally biased region" description="Gly residues" evidence="8">
    <location>
        <begin position="62"/>
        <end position="73"/>
    </location>
</feature>
<feature type="active site" description="Charge relay system" evidence="5 6">
    <location>
        <position position="364"/>
    </location>
</feature>
<dbReference type="CDD" id="cd07474">
    <property type="entry name" value="Peptidases_S8_subtilisin_Vpr-like"/>
    <property type="match status" value="1"/>
</dbReference>
<dbReference type="InterPro" id="IPR050131">
    <property type="entry name" value="Peptidase_S8_subtilisin-like"/>
</dbReference>
<evidence type="ECO:0000256" key="6">
    <source>
        <dbReference type="PROSITE-ProRule" id="PRU01240"/>
    </source>
</evidence>
<accession>A0A5B2XF39</accession>
<keyword evidence="4 6" id="KW-0720">Serine protease</keyword>
<keyword evidence="2 6" id="KW-0645">Protease</keyword>
<reference evidence="10 11" key="1">
    <citation type="submission" date="2019-09" db="EMBL/GenBank/DDBJ databases">
        <title>Goodfellowia gen. nov., a new genus of the Pseudonocardineae related to Actinoalloteichus, containing Goodfellowia coeruleoviolacea gen. nov., comb. nov. gen. nov., comb. nov.</title>
        <authorList>
            <person name="Labeda D."/>
        </authorList>
    </citation>
    <scope>NUCLEOTIDE SEQUENCE [LARGE SCALE GENOMIC DNA]</scope>
    <source>
        <strain evidence="10 11">AN110305</strain>
    </source>
</reference>
<evidence type="ECO:0000256" key="3">
    <source>
        <dbReference type="ARBA" id="ARBA00022801"/>
    </source>
</evidence>
<dbReference type="AlphaFoldDB" id="A0A5B2XF39"/>
<dbReference type="PROSITE" id="PS00138">
    <property type="entry name" value="SUBTILASE_SER"/>
    <property type="match status" value="1"/>
</dbReference>
<evidence type="ECO:0000313" key="10">
    <source>
        <dbReference type="EMBL" id="KAA2262387.1"/>
    </source>
</evidence>
<feature type="active site" description="Charge relay system" evidence="5 6">
    <location>
        <position position="708"/>
    </location>
</feature>
<dbReference type="InterPro" id="IPR015500">
    <property type="entry name" value="Peptidase_S8_subtilisin-rel"/>
</dbReference>
<dbReference type="SUPFAM" id="SSF52743">
    <property type="entry name" value="Subtilisin-like"/>
    <property type="match status" value="1"/>
</dbReference>
<dbReference type="PROSITE" id="PS00136">
    <property type="entry name" value="SUBTILASE_ASP"/>
    <property type="match status" value="1"/>
</dbReference>
<dbReference type="PANTHER" id="PTHR43806">
    <property type="entry name" value="PEPTIDASE S8"/>
    <property type="match status" value="1"/>
</dbReference>
<dbReference type="InterPro" id="IPR022398">
    <property type="entry name" value="Peptidase_S8_His-AS"/>
</dbReference>
<dbReference type="PROSITE" id="PS51892">
    <property type="entry name" value="SUBTILASE"/>
    <property type="match status" value="1"/>
</dbReference>
<protein>
    <submittedName>
        <fullName evidence="10">S8 family serine peptidase</fullName>
    </submittedName>
</protein>
<feature type="compositionally biased region" description="Low complexity" evidence="8">
    <location>
        <begin position="112"/>
        <end position="122"/>
    </location>
</feature>
<dbReference type="InterPro" id="IPR023828">
    <property type="entry name" value="Peptidase_S8_Ser-AS"/>
</dbReference>
<dbReference type="Gene3D" id="3.40.50.200">
    <property type="entry name" value="Peptidase S8/S53 domain"/>
    <property type="match status" value="1"/>
</dbReference>
<proteinExistence type="inferred from homology"/>
<evidence type="ECO:0000256" key="8">
    <source>
        <dbReference type="SAM" id="MobiDB-lite"/>
    </source>
</evidence>
<reference evidence="10 11" key="2">
    <citation type="submission" date="2019-09" db="EMBL/GenBank/DDBJ databases">
        <authorList>
            <person name="Jin C."/>
        </authorList>
    </citation>
    <scope>NUCLEOTIDE SEQUENCE [LARGE SCALE GENOMIC DNA]</scope>
    <source>
        <strain evidence="10 11">AN110305</strain>
    </source>
</reference>
<comment type="caution">
    <text evidence="10">The sequence shown here is derived from an EMBL/GenBank/DDBJ whole genome shotgun (WGS) entry which is preliminary data.</text>
</comment>
<evidence type="ECO:0000259" key="9">
    <source>
        <dbReference type="Pfam" id="PF00082"/>
    </source>
</evidence>
<dbReference type="InterPro" id="IPR036852">
    <property type="entry name" value="Peptidase_S8/S53_dom_sf"/>
</dbReference>
<dbReference type="InterPro" id="IPR034213">
    <property type="entry name" value="S8_Vpr-like"/>
</dbReference>
<feature type="active site" description="Charge relay system" evidence="5 6">
    <location>
        <position position="289"/>
    </location>
</feature>
<feature type="compositionally biased region" description="Low complexity" evidence="8">
    <location>
        <begin position="129"/>
        <end position="143"/>
    </location>
</feature>
<feature type="region of interest" description="Disordered" evidence="8">
    <location>
        <begin position="665"/>
        <end position="687"/>
    </location>
</feature>
<dbReference type="InterPro" id="IPR023827">
    <property type="entry name" value="Peptidase_S8_Asp-AS"/>
</dbReference>
<evidence type="ECO:0000256" key="1">
    <source>
        <dbReference type="ARBA" id="ARBA00011073"/>
    </source>
</evidence>
<evidence type="ECO:0000256" key="7">
    <source>
        <dbReference type="RuleBase" id="RU003355"/>
    </source>
</evidence>
<evidence type="ECO:0000313" key="11">
    <source>
        <dbReference type="Proteomes" id="UP000323454"/>
    </source>
</evidence>
<feature type="region of interest" description="Disordered" evidence="8">
    <location>
        <begin position="112"/>
        <end position="143"/>
    </location>
</feature>
<evidence type="ECO:0000256" key="5">
    <source>
        <dbReference type="PIRSR" id="PIRSR615500-1"/>
    </source>
</evidence>
<dbReference type="Gene3D" id="3.50.30.30">
    <property type="match status" value="1"/>
</dbReference>
<feature type="region of interest" description="Disordered" evidence="8">
    <location>
        <begin position="57"/>
        <end position="81"/>
    </location>
</feature>
<keyword evidence="3 6" id="KW-0378">Hydrolase</keyword>
<organism evidence="10 11">
    <name type="scientific">Solihabitans fulvus</name>
    <dbReference type="NCBI Taxonomy" id="1892852"/>
    <lineage>
        <taxon>Bacteria</taxon>
        <taxon>Bacillati</taxon>
        <taxon>Actinomycetota</taxon>
        <taxon>Actinomycetes</taxon>
        <taxon>Pseudonocardiales</taxon>
        <taxon>Pseudonocardiaceae</taxon>
        <taxon>Solihabitans</taxon>
    </lineage>
</organism>
<keyword evidence="11" id="KW-1185">Reference proteome</keyword>
<evidence type="ECO:0000256" key="4">
    <source>
        <dbReference type="ARBA" id="ARBA00022825"/>
    </source>
</evidence>
<dbReference type="Pfam" id="PF00082">
    <property type="entry name" value="Peptidase_S8"/>
    <property type="match status" value="1"/>
</dbReference>
<dbReference type="PANTHER" id="PTHR43806:SF11">
    <property type="entry name" value="CEREVISIN-RELATED"/>
    <property type="match status" value="1"/>
</dbReference>
<evidence type="ECO:0000256" key="2">
    <source>
        <dbReference type="ARBA" id="ARBA00022670"/>
    </source>
</evidence>
<dbReference type="PRINTS" id="PR00723">
    <property type="entry name" value="SUBTILISIN"/>
</dbReference>
<dbReference type="InterPro" id="IPR000209">
    <property type="entry name" value="Peptidase_S8/S53_dom"/>
</dbReference>
<dbReference type="GO" id="GO:0004252">
    <property type="term" value="F:serine-type endopeptidase activity"/>
    <property type="evidence" value="ECO:0007669"/>
    <property type="project" value="UniProtKB-UniRule"/>
</dbReference>
<dbReference type="GO" id="GO:0006508">
    <property type="term" value="P:proteolysis"/>
    <property type="evidence" value="ECO:0007669"/>
    <property type="project" value="UniProtKB-KW"/>
</dbReference>
<feature type="domain" description="Peptidase S8/S53" evidence="9">
    <location>
        <begin position="280"/>
        <end position="745"/>
    </location>
</feature>
<sequence length="1203" mass="123380">MYSPHEWVTSRGRQVSTWSSHPTTALRVRFVAGRCSAGGRWVADRWSRLGRCCRDTPTTGRTAGGGPTGGGRVGPRSCARASAGLPEGMTLRHHRAVVAVLAAALTTAGPVGPAGAAPAADDPLAESLPPVTGPVAPAGPVGDPEGGVSAPLAGAVGTVTAFVELAAPAAVDSYAEARQGGRSATDAARAATQARQRSAGLADRVLDALRGRDSAAKVVSRTANAIAGLTVTADAARIRELSRLPEVRSIALSVPKSPQNAGSAELTRALTVWQQTGHYGDGVRVGIIDTGIDYTHADFGGPGTVAAYRAVDSTRIDPAYFPTDKVVGGYDFAGNDYDARKTETSTPHPDPNPLDCASGADPGHGTHVAGTAAGYGVTEAGGTFAGDYSTLTPQSLEAMRIAPGSAPKAKLYALKVFGCEGTTNLDTEAMDWALDPNGDGDFSDHLDVVNLSLGSSYGAPDDPSSRFVRKLVANGVLVVTSAGNGGDLYDVGGSPGDVVESLDVANSRDSYAVLDGVEVGGGSREPGQYSQAYQGYEGLDLTRGVVAAGSGNPDGCAPFSAEDRAAVAGKFVWLEWDDNDKTRKCGSAVRSTNAHDAGAAGALLSSSLDTFAAGIAGSKDIPVFQFTGTATTQVRAALKAGTLTVRMTGALRTALPTRNAAIQDTISPSSSRGYRGTAPKPDLAAPGTTILSAGVGSGSRGTTKTGTSMAAPHVSGIAALVRQVHPDWTPEEVKAALMDTAAGDVRSGDDAATGVVETPMRVGSGRIDARAAVQTPVLAMVQDTPGAVGVSFGVVEAARRVSLSRTVKIENKGPSPVRLAASFAPASSVPGVAFELSDRVVAVPAGGVARIQVKVRVDPADLRRTADPTVEKTQQGQARQFLAEASGRLVLAPDGGGVSLRVPVYAAPKPVAEVTASDHVSFQPGADRAVLRLRGKGLSQGSGDQAYRALVSVFELQAVSDRLPDCGAGAVADCAVNETAKGGDLRYVGVTSTAPEARAQGRAGDALLAFGIATWHNWANLGSNTWPVVTISAHGNDFTVRVRKPKDANGNTSADLLLVETTSADGVVVDQRPVNGRYGDVDTNVFDSNVVVLPVLLSALGIDPSDSSARLSYRVGIQGYYTAPGNADGFIDRIGSPMSFDPLRPGLWVRGDGDPALSYLARPGSSLVVGRDAGALAEDRADSLLVLEHHDASDRRAQVVSVR</sequence>
<comment type="similarity">
    <text evidence="1 6 7">Belongs to the peptidase S8 family.</text>
</comment>
<dbReference type="PROSITE" id="PS00137">
    <property type="entry name" value="SUBTILASE_HIS"/>
    <property type="match status" value="1"/>
</dbReference>
<dbReference type="EMBL" id="VUOB01000022">
    <property type="protein sequence ID" value="KAA2262387.1"/>
    <property type="molecule type" value="Genomic_DNA"/>
</dbReference>
<dbReference type="OrthoDB" id="614750at2"/>
<gene>
    <name evidence="10" type="ORF">F0L68_14075</name>
</gene>